<sequence>MLVITENALEKANNTQYPRNSRASFKRKSTQLKVISDRITPYCGETTKDRKEYIKTRKFIKESDNIKYKYLYGRKNIGNGKHERKIKLFSVEKKRNLNHLEKFSKSKKKKNQVIARRVNYNVILKNSYIKDIEHETNSFLSHLKGKKKKYHNKRNSKKDFLNIREITLDNIKDINGKLTYNLHPLSDIFQFKVDTNHPEIFNKNDTISKQLYNKKINNVDLNGKILNNFALDMMTLVVNRDRQFPSSYVNGYLTQQAFTSKYSKKFLRTNSLIDSIINLSNELNKTSEKKKKKKKNDLEYEYDKSAFHYVNETLNSHNFHYDFTGSVNKKEIKELKSIIKKYNVTSNFYFKKSFKNLEYKNKNSHKNRNNNSCNTHCYNSDYNIQYDTRRKSNSCKEENSKHIYDEKKEKKKKKKIPSLYIYKRHYSDNYFSEELKKKKEKKKIKTYFLHLIKPFKFPNLKKQPGSNSYITRTTSKQIINSKSSLHKEKVRRGSYTKRGNEHRKLANIEEKKKKKEEECVKEKVHTCNHKNDRTNANTNGSSTRSKMKQMKQKKENGFCVTKFSNECQNNFHSGNNHLQCIKEHTSIFVDSRKYTPTKENHIEDKLKKGDLSIDNTRSGKSRNTENFFSQIYVENKKWKTCSIMHPNMGTHKNVIVSNEKNKLNEKEHNLSIKKFSENADNSYVLSHVGNANSVPSFISSSTGVHKKNTSERGSEIVAQFAPIHLNNTSCANSECVFSYNSTYNVQNDIPNDINKSSNNTYATSMNMYNEYVFNMNNIKRNDSYINSSEENTSNIYFDTERQSNHILSNIYSDNIQSVSNYQNDFFKGNYNEKNIICSFGSLISRNHKDTFDIISVEKNNDSLITSKGKKGNNNNDANLLLPFQEALKSKTSDRESVEDWKYIEREDPPHALVINNLGDQKSLRSSTNSLSSSVLIKTPVVSNIQNSHFDRIPSYVTKDINPKCTARYIAPNSVENHGSPFYIFKLKYRKERLSNKTPLIVDTQNLYTTSNDIDLIVKSRRRINNILYSNKETKMNNNDNDHDFLVNECLAKCLKENLSNFRTNEDYEKYCNEDKILNPDYIPQESKRLGEKFLQNHKETFLSYGNPNFPHQPYMNNAECGNSCFRQDQQGYNISNDSNVHFMNNMKINVFNSTNYQNTDNSSFNNTGGIFCNSHINSINKEFYMKKGNDYSNDVFIKYYEQYTNKDNDKNEAKKFNYTDCYDFKNVLLNGLSREDSFDSDEDLKNEDNEMNFLKDSLNSFDNLESTEKKYEEILRDFNGKIPLLHKVLKPLPVKNRSNNFDICLYLLQKHGGDLNNEENICILRDKEIVQHSAIYDTKKGCIKSNITNVTNIKLYHPKWYSKKKIIERLKEQSCFNPFTIFGSAPSLLDFDEVFDKDVYNKFVSRNSRKSHSLLRILAKQKVINNLNDKITDKEWPQVHSYLKKRWSKETNIELNWACDPLLYEELEWYLSTNNEYLNMTDKVADIEVCYCPTLDPSSYYAWNDSRVIYTNLCYNKSKEDAEPTSHSVKDRFMVNNNAELKNKDKQVSFRKRASGCEHLMFHQNLMKRKKLSKKKKKLLKKKKKMLKERDEMLRQQNKMSSINNNGDSADAKPAASSCGLHMETKGDSENAYRYVYSSSQNNNKFSNDPCMNMNMRMNMDMRTSALKTKKNNRDSSYYPNIFSTKKKKSVHHNKNYEDDVIPIMTVNTSLYRNNIDNKYNCSNTAYDYIKNKDNTIKFFASPKKTRKNNSIKKSVKNSDNFYFLNSSMINSDNIYNNNNLNSFDSRDSAEGNDSTSIFHKGTFGPPDDNIRSKNQAEATYVPTSGMEMDKLDSASERIRKNLQMNEHTCYSSSSSNNNNNNNNSNNNNNNNNSNKNHDNGIYEFKCTKNVYDLRTYDNDNNENSSMGHMARINENFSNKSGNFFHKGAISDFMQPFHHMDIGGNKYGNGNSNVNMNIFSNIRMYEQNFNQNRNHADNNSTPSMDYNIGNKGNDNIGIGGPFTKKNFVDKSYYGMDQINFSSKNMNNFSSKELGINELQYDSIFRNNLSKHNIWEQNKKKLPTRELKEKNMNKFKETRAEHSDDNHNENDNKNSDENDTGNQNNYNLFECKYENNSNKCDNRKSGKIIAEYFLNKNSENYFTTQKKKKMNDGCTTGEPQKSMGNDMEDMNALKTTQQNIDKKNMLEKKIQNNMSFHSKKKNTDNSTSTFNSKRSSNSNISIDENRKIRRYINKICQDDNTSIEYSENSKGHCNKGSVEPPSSRTSETSSYSAFKMATSVFKKLF</sequence>
<proteinExistence type="predicted"/>
<name>A0A1Y1JNA0_PLAGO</name>
<reference evidence="4" key="1">
    <citation type="submission" date="2017-04" db="EMBL/GenBank/DDBJ databases">
        <title>Plasmodium gonderi genome.</title>
        <authorList>
            <person name="Arisue N."/>
            <person name="Honma H."/>
            <person name="Kawai S."/>
            <person name="Tougan T."/>
            <person name="Tanabe K."/>
            <person name="Horii T."/>
        </authorList>
    </citation>
    <scope>NUCLEOTIDE SEQUENCE [LARGE SCALE GENOMIC DNA]</scope>
    <source>
        <strain evidence="4">ATCC 30045</strain>
    </source>
</reference>
<feature type="region of interest" description="Disordered" evidence="2">
    <location>
        <begin position="1786"/>
        <end position="1814"/>
    </location>
</feature>
<evidence type="ECO:0000256" key="2">
    <source>
        <dbReference type="SAM" id="MobiDB-lite"/>
    </source>
</evidence>
<feature type="coiled-coil region" evidence="1">
    <location>
        <begin position="1569"/>
        <end position="1597"/>
    </location>
</feature>
<feature type="region of interest" description="Disordered" evidence="2">
    <location>
        <begin position="2075"/>
        <end position="2102"/>
    </location>
</feature>
<keyword evidence="1" id="KW-0175">Coiled coil</keyword>
<dbReference type="EMBL" id="BDQF01000013">
    <property type="protein sequence ID" value="GAW82282.1"/>
    <property type="molecule type" value="Genomic_DNA"/>
</dbReference>
<protein>
    <recommendedName>
        <fullName evidence="5">Inner centromere protein ARK-binding domain-containing protein</fullName>
    </recommendedName>
</protein>
<dbReference type="RefSeq" id="XP_028544871.1">
    <property type="nucleotide sequence ID" value="XM_028689070.1"/>
</dbReference>
<feature type="compositionally biased region" description="Basic and acidic residues" evidence="2">
    <location>
        <begin position="2075"/>
        <end position="2095"/>
    </location>
</feature>
<feature type="region of interest" description="Disordered" evidence="2">
    <location>
        <begin position="2244"/>
        <end position="2269"/>
    </location>
</feature>
<feature type="region of interest" description="Disordered" evidence="2">
    <location>
        <begin position="1848"/>
        <end position="1881"/>
    </location>
</feature>
<evidence type="ECO:0008006" key="5">
    <source>
        <dbReference type="Google" id="ProtNLM"/>
    </source>
</evidence>
<dbReference type="Proteomes" id="UP000195521">
    <property type="component" value="Unassembled WGS sequence"/>
</dbReference>
<feature type="coiled-coil region" evidence="1">
    <location>
        <begin position="498"/>
        <end position="525"/>
    </location>
</feature>
<keyword evidence="4" id="KW-1185">Reference proteome</keyword>
<evidence type="ECO:0000256" key="1">
    <source>
        <dbReference type="SAM" id="Coils"/>
    </source>
</evidence>
<accession>A0A1Y1JNA0</accession>
<evidence type="ECO:0000313" key="4">
    <source>
        <dbReference type="Proteomes" id="UP000195521"/>
    </source>
</evidence>
<dbReference type="OrthoDB" id="377103at2759"/>
<feature type="compositionally biased region" description="Low complexity" evidence="2">
    <location>
        <begin position="1852"/>
        <end position="1875"/>
    </location>
</feature>
<dbReference type="OMA" id="SSYYAWN"/>
<dbReference type="GeneID" id="39749019"/>
<organism evidence="3 4">
    <name type="scientific">Plasmodium gonderi</name>
    <dbReference type="NCBI Taxonomy" id="77519"/>
    <lineage>
        <taxon>Eukaryota</taxon>
        <taxon>Sar</taxon>
        <taxon>Alveolata</taxon>
        <taxon>Apicomplexa</taxon>
        <taxon>Aconoidasida</taxon>
        <taxon>Haemosporida</taxon>
        <taxon>Plasmodiidae</taxon>
        <taxon>Plasmodium</taxon>
        <taxon>Plasmodium (Plasmodium)</taxon>
    </lineage>
</organism>
<feature type="region of interest" description="Disordered" evidence="2">
    <location>
        <begin position="2194"/>
        <end position="2221"/>
    </location>
</feature>
<feature type="compositionally biased region" description="Low complexity" evidence="2">
    <location>
        <begin position="2256"/>
        <end position="2269"/>
    </location>
</feature>
<feature type="compositionally biased region" description="Polar residues" evidence="2">
    <location>
        <begin position="2203"/>
        <end position="2213"/>
    </location>
</feature>
<evidence type="ECO:0000313" key="3">
    <source>
        <dbReference type="EMBL" id="GAW82282.1"/>
    </source>
</evidence>
<gene>
    <name evidence="3" type="ORF">PGO_122800</name>
</gene>
<comment type="caution">
    <text evidence="3">The sequence shown here is derived from an EMBL/GenBank/DDBJ whole genome shotgun (WGS) entry which is preliminary data.</text>
</comment>